<keyword evidence="1" id="KW-0175">Coiled coil</keyword>
<reference evidence="2" key="1">
    <citation type="journal article" date="2014" name="Int. J. Syst. Evol. Microbiol.">
        <title>Complete genome sequence of Corynebacterium casei LMG S-19264T (=DSM 44701T), isolated from a smear-ripened cheese.</title>
        <authorList>
            <consortium name="US DOE Joint Genome Institute (JGI-PGF)"/>
            <person name="Walter F."/>
            <person name="Albersmeier A."/>
            <person name="Kalinowski J."/>
            <person name="Ruckert C."/>
        </authorList>
    </citation>
    <scope>NUCLEOTIDE SEQUENCE</scope>
    <source>
        <strain evidence="2">JCM 15759</strain>
    </source>
</reference>
<evidence type="ECO:0000256" key="1">
    <source>
        <dbReference type="SAM" id="Coils"/>
    </source>
</evidence>
<dbReference type="AlphaFoldDB" id="A0A830FRY1"/>
<organism evidence="2 3">
    <name type="scientific">Haloarcula argentinensis</name>
    <dbReference type="NCBI Taxonomy" id="43776"/>
    <lineage>
        <taxon>Archaea</taxon>
        <taxon>Methanobacteriati</taxon>
        <taxon>Methanobacteriota</taxon>
        <taxon>Stenosarchaea group</taxon>
        <taxon>Halobacteria</taxon>
        <taxon>Halobacteriales</taxon>
        <taxon>Haloarculaceae</taxon>
        <taxon>Haloarcula</taxon>
    </lineage>
</organism>
<protein>
    <submittedName>
        <fullName evidence="2">Uncharacterized protein</fullName>
    </submittedName>
</protein>
<gene>
    <name evidence="2" type="ORF">GCM10009006_37120</name>
</gene>
<evidence type="ECO:0000313" key="3">
    <source>
        <dbReference type="Proteomes" id="UP000656367"/>
    </source>
</evidence>
<proteinExistence type="predicted"/>
<name>A0A830FRY1_HALAR</name>
<comment type="caution">
    <text evidence="2">The sequence shown here is derived from an EMBL/GenBank/DDBJ whole genome shotgun (WGS) entry which is preliminary data.</text>
</comment>
<dbReference type="RefSeq" id="WP_188854118.1">
    <property type="nucleotide sequence ID" value="NZ_BMON01000010.1"/>
</dbReference>
<feature type="coiled-coil region" evidence="1">
    <location>
        <begin position="5"/>
        <end position="46"/>
    </location>
</feature>
<dbReference type="Proteomes" id="UP000656367">
    <property type="component" value="Unassembled WGS sequence"/>
</dbReference>
<sequence>MAESIEEFKQLLEEQQQRIETLEAKQEKLQKQYRAAKEQNEQVLNLFEQFKSGSISRRAFLTSVSAVAGISWLAGNAEAEPNWSNAIGNSGEESKPLKNVYAQNAYHQSVSTDELIPSDIFGISKSGGNPVMVFQSEEISDGGKAILERNNGFVLITSQFDNNAIFTLKGGANSVLKVIDPNNSYTNTEDNQGTTNIYHDGSDYVIENETGTDPFSYTITFISAQ</sequence>
<dbReference type="EMBL" id="BMON01000010">
    <property type="protein sequence ID" value="GGM52545.1"/>
    <property type="molecule type" value="Genomic_DNA"/>
</dbReference>
<reference evidence="2" key="2">
    <citation type="submission" date="2020-09" db="EMBL/GenBank/DDBJ databases">
        <authorList>
            <person name="Sun Q."/>
            <person name="Ohkuma M."/>
        </authorList>
    </citation>
    <scope>NUCLEOTIDE SEQUENCE</scope>
    <source>
        <strain evidence="2">JCM 15759</strain>
    </source>
</reference>
<accession>A0A830FRY1</accession>
<evidence type="ECO:0000313" key="2">
    <source>
        <dbReference type="EMBL" id="GGM52545.1"/>
    </source>
</evidence>